<dbReference type="EMBL" id="GEDG01036591">
    <property type="protein sequence ID" value="JAP08618.1"/>
    <property type="molecule type" value="Transcribed_RNA"/>
</dbReference>
<organism evidence="2">
    <name type="scientific">Solanum chacoense</name>
    <name type="common">Chaco potato</name>
    <dbReference type="NCBI Taxonomy" id="4108"/>
    <lineage>
        <taxon>Eukaryota</taxon>
        <taxon>Viridiplantae</taxon>
        <taxon>Streptophyta</taxon>
        <taxon>Embryophyta</taxon>
        <taxon>Tracheophyta</taxon>
        <taxon>Spermatophyta</taxon>
        <taxon>Magnoliopsida</taxon>
        <taxon>eudicotyledons</taxon>
        <taxon>Gunneridae</taxon>
        <taxon>Pentapetalae</taxon>
        <taxon>asterids</taxon>
        <taxon>lamiids</taxon>
        <taxon>Solanales</taxon>
        <taxon>Solanaceae</taxon>
        <taxon>Solanoideae</taxon>
        <taxon>Solaneae</taxon>
        <taxon>Solanum</taxon>
    </lineage>
</organism>
<proteinExistence type="predicted"/>
<evidence type="ECO:0000256" key="1">
    <source>
        <dbReference type="SAM" id="MobiDB-lite"/>
    </source>
</evidence>
<feature type="region of interest" description="Disordered" evidence="1">
    <location>
        <begin position="1"/>
        <end position="24"/>
    </location>
</feature>
<dbReference type="AlphaFoldDB" id="A0A0V0GL57"/>
<evidence type="ECO:0000313" key="2">
    <source>
        <dbReference type="EMBL" id="JAP08618.1"/>
    </source>
</evidence>
<feature type="non-terminal residue" evidence="2">
    <location>
        <position position="92"/>
    </location>
</feature>
<feature type="compositionally biased region" description="Basic and acidic residues" evidence="1">
    <location>
        <begin position="1"/>
        <end position="20"/>
    </location>
</feature>
<protein>
    <submittedName>
        <fullName evidence="2">Putative ovule protein</fullName>
    </submittedName>
</protein>
<name>A0A0V0GL57_SOLCH</name>
<accession>A0A0V0GL57</accession>
<sequence length="92" mass="10941">MKPNKLEKTRTSTRNVDFKQQKSKPQIINDTQKAKKNKKINQKYEILSNKNETPDHKRDPTSYKNKNFNQKIWILSNKRATPDTNEIQQAKK</sequence>
<reference evidence="2" key="1">
    <citation type="submission" date="2015-12" db="EMBL/GenBank/DDBJ databases">
        <title>Gene expression during late stages of embryo sac development: a critical building block for successful pollen-pistil interactions.</title>
        <authorList>
            <person name="Liu Y."/>
            <person name="Joly V."/>
            <person name="Sabar M."/>
            <person name="Matton D.P."/>
        </authorList>
    </citation>
    <scope>NUCLEOTIDE SEQUENCE</scope>
</reference>